<dbReference type="PANTHER" id="PTHR32465">
    <property type="entry name" value="BARDET-BIEDL SYNDROME 2 PROTEIN"/>
    <property type="match status" value="1"/>
</dbReference>
<dbReference type="Gene3D" id="3.40.50.300">
    <property type="entry name" value="P-loop containing nucleotide triphosphate hydrolases"/>
    <property type="match status" value="1"/>
</dbReference>
<dbReference type="SUPFAM" id="SSF50998">
    <property type="entry name" value="Quinoprotein alcohol dehydrogenase-like"/>
    <property type="match status" value="2"/>
</dbReference>
<protein>
    <recommendedName>
        <fullName evidence="6">AAA+ ATPase domain-containing protein</fullName>
    </recommendedName>
</protein>
<dbReference type="GO" id="GO:0016020">
    <property type="term" value="C:membrane"/>
    <property type="evidence" value="ECO:0007669"/>
    <property type="project" value="TreeGrafter"/>
</dbReference>
<dbReference type="PANTHER" id="PTHR32465:SF0">
    <property type="entry name" value="BARDET-BIEDL SYNDROME 2 PROTEIN"/>
    <property type="match status" value="1"/>
</dbReference>
<dbReference type="InterPro" id="IPR016024">
    <property type="entry name" value="ARM-type_fold"/>
</dbReference>
<dbReference type="InterPro" id="IPR002372">
    <property type="entry name" value="PQQ_rpt_dom"/>
</dbReference>
<dbReference type="InterPro" id="IPR011047">
    <property type="entry name" value="Quinoprotein_ADH-like_sf"/>
</dbReference>
<dbReference type="Pfam" id="PF13360">
    <property type="entry name" value="PQQ_2"/>
    <property type="match status" value="1"/>
</dbReference>
<dbReference type="Pfam" id="PF13401">
    <property type="entry name" value="AAA_22"/>
    <property type="match status" value="1"/>
</dbReference>
<feature type="domain" description="Pyrrolo-quinoline quinone repeat" evidence="1">
    <location>
        <begin position="60"/>
        <end position="264"/>
    </location>
</feature>
<dbReference type="SUPFAM" id="SSF52540">
    <property type="entry name" value="P-loop containing nucleoside triphosphate hydrolases"/>
    <property type="match status" value="1"/>
</dbReference>
<evidence type="ECO:0008006" key="6">
    <source>
        <dbReference type="Google" id="ProtNLM"/>
    </source>
</evidence>
<dbReference type="InterPro" id="IPR015943">
    <property type="entry name" value="WD40/YVTN_repeat-like_dom_sf"/>
</dbReference>
<dbReference type="Gene3D" id="2.130.10.10">
    <property type="entry name" value="YVTN repeat-like/Quinoprotein amine dehydrogenase"/>
    <property type="match status" value="2"/>
</dbReference>
<feature type="domain" description="ORC1/DEAH AAA+ ATPase" evidence="2">
    <location>
        <begin position="1319"/>
        <end position="1465"/>
    </location>
</feature>
<evidence type="ECO:0000313" key="5">
    <source>
        <dbReference type="Proteomes" id="UP000322530"/>
    </source>
</evidence>
<dbReference type="Proteomes" id="UP000322530">
    <property type="component" value="Unassembled WGS sequence"/>
</dbReference>
<dbReference type="Gene3D" id="1.25.10.10">
    <property type="entry name" value="Leucine-rich Repeat Variant"/>
    <property type="match status" value="1"/>
</dbReference>
<feature type="domain" description="Lambda-carrageenase beta-propeller" evidence="3">
    <location>
        <begin position="613"/>
        <end position="686"/>
    </location>
</feature>
<comment type="caution">
    <text evidence="4">The sequence shown here is derived from an EMBL/GenBank/DDBJ whole genome shotgun (WGS) entry which is preliminary data.</text>
</comment>
<proteinExistence type="predicted"/>
<reference evidence="4 5" key="1">
    <citation type="submission" date="2019-01" db="EMBL/GenBank/DDBJ databases">
        <title>Draft genome sequence of Dictyobacter sp. Uno17.</title>
        <authorList>
            <person name="Wang C.M."/>
            <person name="Zheng Y."/>
            <person name="Sakai Y."/>
            <person name="Abe K."/>
            <person name="Yokota A."/>
            <person name="Yabe S."/>
        </authorList>
    </citation>
    <scope>NUCLEOTIDE SEQUENCE [LARGE SCALE GENOMIC DNA]</scope>
    <source>
        <strain evidence="4 5">Uno17</strain>
    </source>
</reference>
<evidence type="ECO:0000313" key="4">
    <source>
        <dbReference type="EMBL" id="GCF06473.1"/>
    </source>
</evidence>
<evidence type="ECO:0000259" key="3">
    <source>
        <dbReference type="Pfam" id="PF25292"/>
    </source>
</evidence>
<dbReference type="InterPro" id="IPR018391">
    <property type="entry name" value="PQQ_b-propeller_rpt"/>
</dbReference>
<evidence type="ECO:0000259" key="2">
    <source>
        <dbReference type="Pfam" id="PF13401"/>
    </source>
</evidence>
<dbReference type="InterPro" id="IPR011989">
    <property type="entry name" value="ARM-like"/>
</dbReference>
<gene>
    <name evidence="4" type="ORF">KDI_00370</name>
</gene>
<accession>A0A5A5T622</accession>
<dbReference type="Pfam" id="PF25292">
    <property type="entry name" value="Beta-prop_CGLA"/>
    <property type="match status" value="2"/>
</dbReference>
<dbReference type="SMART" id="SM00564">
    <property type="entry name" value="PQQ"/>
    <property type="match status" value="7"/>
</dbReference>
<evidence type="ECO:0000259" key="1">
    <source>
        <dbReference type="Pfam" id="PF13360"/>
    </source>
</evidence>
<dbReference type="RefSeq" id="WP_172631743.1">
    <property type="nucleotide sequence ID" value="NZ_BIXY01000001.1"/>
</dbReference>
<dbReference type="InterPro" id="IPR057420">
    <property type="entry name" value="Beta-prop_CGLA"/>
</dbReference>
<organism evidence="4 5">
    <name type="scientific">Dictyobacter arantiisoli</name>
    <dbReference type="NCBI Taxonomy" id="2014874"/>
    <lineage>
        <taxon>Bacteria</taxon>
        <taxon>Bacillati</taxon>
        <taxon>Chloroflexota</taxon>
        <taxon>Ktedonobacteria</taxon>
        <taxon>Ktedonobacterales</taxon>
        <taxon>Dictyobacteraceae</taxon>
        <taxon>Dictyobacter</taxon>
    </lineage>
</organism>
<dbReference type="GO" id="GO:0016887">
    <property type="term" value="F:ATP hydrolysis activity"/>
    <property type="evidence" value="ECO:0007669"/>
    <property type="project" value="InterPro"/>
</dbReference>
<sequence length="1666" mass="191017">MLIKPPQSSTSSIRQLKDALWDGAAITSILWNHRTKDWVTNVQAADIDNDGDIEVLLSSRDGTVRVHTPLGAKKWDASSEGNYISALCAIPISGPPSPNKRSMQKQACVIVGTRNGLVYALDQDGERIPNWQYTTGRMVRQIYVHPNAPDYIVVGGQDRMVHVLSRATGQPLWRPYQTDGWVRSVFVCDIDGDQRYEILAGSGDKYLYLFDDHGQLLDKLNVGHQIYALFAAPLRTGGPMKVITSSNRSELFVWTIEKGSEGQWVAHKDWELTSASGMFEDRIHAIYVDDMNDDQEPEILLGAEDGWLYILNAKGELLWKRRFGTCIYSLLSSDINIDGQKEIIVGTEDSGVYAIQLELNSKVYTKITEEYQHALQDEQVDDNNSILKMLTPREKAILKDFIDERPPISHVQMALSKGIELMEEGHYEAALSLLLRVRQQRVQYNWSQPITTNGHIRTIDIGQLERPGKYDLVVGTDTGYIYAIDARQGADQYIWKKDVPDRIRFIGVANLRPGELDSVVALVGNRHVSVLNHQGEIVVERAFEQEAQKPRSLYINSFPTDQNKEAEILIGQENKSIAIWDANMEHIKKTIPTPQDSSILYVSRIIQPGAIDIISGSVTDHVYAYGHDGALLWSFQAQDRIQALCVDDIDGDGKAEVIVGSEDRYVYVLSNTGYLKWKYRMKRGVLNVTTAKMKLDSDDVELKTAVLVSSADSYLYALKASGDLLWKYKSRTRIKAVQAADVNEDGIVEIVVATENQLDLLQAPDRSYVFEIIQQCWEKWQKLQPDRHTAIMKFTHHPDEFIRAFSLAKLAGQHTRYEEDTKRFHDALRYEESLEVKKELVRAIVVFLLVPTYKEENARQARNFIRQLSADPEPEIRLAIVNLLTALIDLDEGLCFDYLEYFTHNVDLWVRRTVVRQINTLVEAYPERTFHLLQITMNDEEEWIQQETGRTLAHYFTVHPERVIHDSLLLLSARIKPAILEQISHSTDLPAIQHWFSSLMSLLTRFQKHTLASALDDFLAAIQDLQAFSPQYGDDYFQIYTEFRRILQIHSSNTLAQYQWTNTADDEEKDKAYSIIKTCMHIFDEFCEVANIIRGFERREAVRDLVTSLISATDKIELIRAQLRQEELRQEQAYTQGYYTLPEMAILSLLLDQFYQIVKVEINRLRGSARLVAEIRNKEIQPEKEVVVSLCVSNKGVSAADNIRVCLAEAEQDYKIVGARQQILTQLPTGGAASVEFQLQPYSPAPRLRFQITYDDAEMHAKKEEFADVFILKDRQHPYIEIANPYTSGTPIRDRHMFYGRREDIDTLREKLSSVTANKVVVLSGQRRMGKTSLVYQLKKELTYGPQVPVLIDLQGHDLQSMGHFLFGMAQRVREEMQSQRQMVVPMAERSDFLANPIDSFNFFLAQTIDSLQNEKIVFLLDEFEMLQEKINKGPLNENVLHYLRSLMQHRQGLNFLLVGAPRIRYVTEPLWSVFFNIAIHHNLKRLEQSEARALITEPVKGMLEYDMLALERMHKLSGNLPYFIHVLSEILISYCNRQHKSYVTINDINNVLEIVLEEQSGTINWIWNQPSSTTERFLLSVLAQDKGEDGRIFTFSDIYAECDVQGFHYEQQKIVAALQNLVREDLIEELHHGAQYRLPVGLFKEWLRKAKSPERVLQDECAYDD</sequence>
<name>A0A5A5T622_9CHLR</name>
<dbReference type="SUPFAM" id="SSF48371">
    <property type="entry name" value="ARM repeat"/>
    <property type="match status" value="1"/>
</dbReference>
<dbReference type="InterPro" id="IPR027417">
    <property type="entry name" value="P-loop_NTPase"/>
</dbReference>
<keyword evidence="5" id="KW-1185">Reference proteome</keyword>
<dbReference type="InterPro" id="IPR049945">
    <property type="entry name" value="AAA_22"/>
</dbReference>
<feature type="domain" description="Lambda-carrageenase beta-propeller" evidence="3">
    <location>
        <begin position="283"/>
        <end position="356"/>
    </location>
</feature>
<dbReference type="EMBL" id="BIXY01000001">
    <property type="protein sequence ID" value="GCF06473.1"/>
    <property type="molecule type" value="Genomic_DNA"/>
</dbReference>
<dbReference type="InterPro" id="IPR016616">
    <property type="entry name" value="Bardet-Biedl_syndrome_2_prot"/>
</dbReference>